<name>A0A1I2CI20_9RHOB</name>
<organism evidence="2 3">
    <name type="scientific">Roseivivax sediminis</name>
    <dbReference type="NCBI Taxonomy" id="936889"/>
    <lineage>
        <taxon>Bacteria</taxon>
        <taxon>Pseudomonadati</taxon>
        <taxon>Pseudomonadota</taxon>
        <taxon>Alphaproteobacteria</taxon>
        <taxon>Rhodobacterales</taxon>
        <taxon>Roseobacteraceae</taxon>
        <taxon>Roseivivax</taxon>
    </lineage>
</organism>
<dbReference type="RefSeq" id="WP_149757730.1">
    <property type="nucleotide sequence ID" value="NZ_FOMS01000013.1"/>
</dbReference>
<evidence type="ECO:0000313" key="2">
    <source>
        <dbReference type="EMBL" id="SFE67463.1"/>
    </source>
</evidence>
<evidence type="ECO:0008006" key="4">
    <source>
        <dbReference type="Google" id="ProtNLM"/>
    </source>
</evidence>
<dbReference type="InterPro" id="IPR027417">
    <property type="entry name" value="P-loop_NTPase"/>
</dbReference>
<dbReference type="AlphaFoldDB" id="A0A1I2CI20"/>
<evidence type="ECO:0000313" key="3">
    <source>
        <dbReference type="Proteomes" id="UP000325289"/>
    </source>
</evidence>
<feature type="chain" id="PRO_5009302152" description="Gamma-glutamyl kinase" evidence="1">
    <location>
        <begin position="24"/>
        <end position="207"/>
    </location>
</feature>
<dbReference type="OrthoDB" id="7687351at2"/>
<keyword evidence="1" id="KW-0732">Signal</keyword>
<reference evidence="2 3" key="1">
    <citation type="submission" date="2016-10" db="EMBL/GenBank/DDBJ databases">
        <authorList>
            <person name="Varghese N."/>
            <person name="Submissions S."/>
        </authorList>
    </citation>
    <scope>NUCLEOTIDE SEQUENCE [LARGE SCALE GENOMIC DNA]</scope>
    <source>
        <strain evidence="3">YIM D21,KCTC 23444,ACCC 10710</strain>
    </source>
</reference>
<sequence length="207" mass="23450">MLVFWKARLVLLAVPKTGSSAYAAALAPHAGMVITDPPQLKHAPVYRYNRFFRPMFEKMGAESMDVVAVIREPISWLGSWWRYRQRPFLDGKPVSTRGVSFDQFAGAWCRGERPPFADVGDQSKFVETRPNGTQVTHLFRYEEREALDAFLSERLGVTVAPGRENVSLAARLELSPRTEAKLRRKRAADFALWDGIESGRRIAEPQV</sequence>
<feature type="signal peptide" evidence="1">
    <location>
        <begin position="1"/>
        <end position="23"/>
    </location>
</feature>
<accession>A0A1I2CI20</accession>
<dbReference type="SUPFAM" id="SSF52540">
    <property type="entry name" value="P-loop containing nucleoside triphosphate hydrolases"/>
    <property type="match status" value="1"/>
</dbReference>
<keyword evidence="3" id="KW-1185">Reference proteome</keyword>
<dbReference type="Proteomes" id="UP000325289">
    <property type="component" value="Unassembled WGS sequence"/>
</dbReference>
<gene>
    <name evidence="2" type="ORF">SAMN04515678_113109</name>
</gene>
<evidence type="ECO:0000256" key="1">
    <source>
        <dbReference type="SAM" id="SignalP"/>
    </source>
</evidence>
<dbReference type="EMBL" id="FOMS01000013">
    <property type="protein sequence ID" value="SFE67463.1"/>
    <property type="molecule type" value="Genomic_DNA"/>
</dbReference>
<proteinExistence type="predicted"/>
<protein>
    <recommendedName>
        <fullName evidence="4">Gamma-glutamyl kinase</fullName>
    </recommendedName>
</protein>